<proteinExistence type="predicted"/>
<dbReference type="PATRIC" id="fig|1238180.3.peg.7568"/>
<dbReference type="AlphaFoldDB" id="M2PEI5"/>
<feature type="region of interest" description="Disordered" evidence="1">
    <location>
        <begin position="19"/>
        <end position="39"/>
    </location>
</feature>
<evidence type="ECO:0000256" key="1">
    <source>
        <dbReference type="SAM" id="MobiDB-lite"/>
    </source>
</evidence>
<dbReference type="Proteomes" id="UP000014137">
    <property type="component" value="Unassembled WGS sequence"/>
</dbReference>
<comment type="caution">
    <text evidence="2">The sequence shown here is derived from an EMBL/GenBank/DDBJ whole genome shotgun (WGS) entry which is preliminary data.</text>
</comment>
<accession>M2PEI5</accession>
<sequence>MDGVPEALRKPLSQPLTLRKWLSQHPRSPDLRRVNAGSG</sequence>
<protein>
    <submittedName>
        <fullName evidence="2">Uncharacterized protein</fullName>
    </submittedName>
</protein>
<evidence type="ECO:0000313" key="3">
    <source>
        <dbReference type="Proteomes" id="UP000014137"/>
    </source>
</evidence>
<organism evidence="2 3">
    <name type="scientific">Amycolatopsis azurea DSM 43854</name>
    <dbReference type="NCBI Taxonomy" id="1238180"/>
    <lineage>
        <taxon>Bacteria</taxon>
        <taxon>Bacillati</taxon>
        <taxon>Actinomycetota</taxon>
        <taxon>Actinomycetes</taxon>
        <taxon>Pseudonocardiales</taxon>
        <taxon>Pseudonocardiaceae</taxon>
        <taxon>Amycolatopsis</taxon>
    </lineage>
</organism>
<name>M2PEI5_9PSEU</name>
<gene>
    <name evidence="2" type="ORF">C791_8093</name>
</gene>
<dbReference type="EMBL" id="ANMG01000089">
    <property type="protein sequence ID" value="EMD22768.1"/>
    <property type="molecule type" value="Genomic_DNA"/>
</dbReference>
<evidence type="ECO:0000313" key="2">
    <source>
        <dbReference type="EMBL" id="EMD22768.1"/>
    </source>
</evidence>
<reference evidence="2 3" key="1">
    <citation type="submission" date="2012-10" db="EMBL/GenBank/DDBJ databases">
        <title>Genome assembly of Amycolatopsis azurea DSM 43854.</title>
        <authorList>
            <person name="Khatri I."/>
            <person name="Kaur I."/>
            <person name="Subramanian S."/>
            <person name="Mayilraj S."/>
        </authorList>
    </citation>
    <scope>NUCLEOTIDE SEQUENCE [LARGE SCALE GENOMIC DNA]</scope>
    <source>
        <strain evidence="2 3">DSM 43854</strain>
    </source>
</reference>